<dbReference type="Gene3D" id="3.30.110.120">
    <property type="match status" value="1"/>
</dbReference>
<dbReference type="PROSITE" id="PS51160">
    <property type="entry name" value="ACYLPHOSPHATASE_3"/>
    <property type="match status" value="1"/>
</dbReference>
<evidence type="ECO:0000256" key="5">
    <source>
        <dbReference type="ARBA" id="ARBA00022771"/>
    </source>
</evidence>
<sequence>MNIMNNEVGYTVKIHGIVQGIGFRPYIYKKARELDIKGWVSNCDSSVIINAEGMRKKIEQFLIEIVKNPPKLAKIQKVELTEKDIEKYKDFVIRKSITSNIKAKFILPDIATCDQCIEDIFNKNSKRYRYAFTNCTLCGPRYSIIKLLPYDRCNTTMNNFQMCLVCNDEYKNPDTRRFHTQPTCCIECGPQLILTDSKGENIKCLDEIKECARLLNDGKILGIKGIGGFHIICNAFDKEAVLEIRNRKKREHKPLALMMRDIDQVKEYCEVSKREEEILLSNKRPIVLLTKKKGNDICQEVAPGMNKYGVMLPYTPLHHLLFKEELPPLVMTSGNISGCPTEYTNEGALKNISNAVDFFLFNNRDINTPIDDSVVKIVEEKVMISRMGRGYSPYYVDRKIKNNILACGAEGKSNFSFALDGIVYMSQYLGDLKELNAYKEYIKSITNMKNIFGFQPKVIAFDMHPSYMSTLYGKSLNDVEAKLPVQHHHAHMASCMLEHRIVDNAIGIIYDGTGLGLDGNIWGGEFFIGSIREFKRVAHFKYTKIQGADSANRDIWKIGVSYLKNLKDEDVLRFGLKRIERASGNDISNVLSALDHNLNCYKTSSVGRLFDAVSSILGVRESTSYDGQGAIELECITEENVEESYTYLIEKKDKTHILDYSFMLKDILNDIQKEVNISKISARFHNTIVNMTVEMACTIREEFKIDKVILSGGVFENVYLLKNIYKCLVNKGFQVFFNENIPINDSGISFGQVAVADEILNEKGI</sequence>
<evidence type="ECO:0000256" key="3">
    <source>
        <dbReference type="ARBA" id="ARBA00022598"/>
    </source>
</evidence>
<evidence type="ECO:0000256" key="6">
    <source>
        <dbReference type="ARBA" id="ARBA00022833"/>
    </source>
</evidence>
<dbReference type="InterPro" id="IPR041440">
    <property type="entry name" value="HypF_C"/>
</dbReference>
<dbReference type="InterPro" id="IPR004421">
    <property type="entry name" value="Carbamoyltransferase_HypF"/>
</dbReference>
<dbReference type="PROSITE" id="PS51163">
    <property type="entry name" value="YRDC"/>
    <property type="match status" value="1"/>
</dbReference>
<dbReference type="SUPFAM" id="SSF55821">
    <property type="entry name" value="YrdC/RibB"/>
    <property type="match status" value="1"/>
</dbReference>
<dbReference type="InterPro" id="IPR011125">
    <property type="entry name" value="Znf_HypF"/>
</dbReference>
<dbReference type="Pfam" id="PF00708">
    <property type="entry name" value="Acylphosphatase"/>
    <property type="match status" value="1"/>
</dbReference>
<dbReference type="InterPro" id="IPR055128">
    <property type="entry name" value="HypF_C_2"/>
</dbReference>
<keyword evidence="13" id="KW-1185">Reference proteome</keyword>
<dbReference type="Pfam" id="PF01300">
    <property type="entry name" value="Sua5_yciO_yrdC"/>
    <property type="match status" value="1"/>
</dbReference>
<reference evidence="13" key="1">
    <citation type="journal article" date="2019" name="Int. J. Syst. Evol. Microbiol.">
        <title>The Global Catalogue of Microorganisms (GCM) 10K type strain sequencing project: providing services to taxonomists for standard genome sequencing and annotation.</title>
        <authorList>
            <consortium name="The Broad Institute Genomics Platform"/>
            <consortium name="The Broad Institute Genome Sequencing Center for Infectious Disease"/>
            <person name="Wu L."/>
            <person name="Ma J."/>
        </authorList>
    </citation>
    <scope>NUCLEOTIDE SEQUENCE [LARGE SCALE GENOMIC DNA]</scope>
    <source>
        <strain evidence="13">JCM 1405</strain>
    </source>
</reference>
<proteinExistence type="inferred from homology"/>
<evidence type="ECO:0000259" key="11">
    <source>
        <dbReference type="PROSITE" id="PS51163"/>
    </source>
</evidence>
<dbReference type="EC" id="6.2.-.-" evidence="8"/>
<keyword evidence="6" id="KW-0862">Zinc</keyword>
<dbReference type="SUPFAM" id="SSF54975">
    <property type="entry name" value="Acylphosphatase/BLUF domain-like"/>
    <property type="match status" value="1"/>
</dbReference>
<dbReference type="Pfam" id="PF07503">
    <property type="entry name" value="zf-HYPF"/>
    <property type="match status" value="2"/>
</dbReference>
<evidence type="ECO:0000256" key="8">
    <source>
        <dbReference type="PIRNR" id="PIRNR006256"/>
    </source>
</evidence>
<dbReference type="Proteomes" id="UP001500339">
    <property type="component" value="Unassembled WGS sequence"/>
</dbReference>
<name>A0ABP3U1V9_9CLOT</name>
<keyword evidence="4" id="KW-0479">Metal-binding</keyword>
<comment type="catalytic activity">
    <reaction evidence="9">
        <text>an acyl phosphate + H2O = a carboxylate + phosphate + H(+)</text>
        <dbReference type="Rhea" id="RHEA:14965"/>
        <dbReference type="ChEBI" id="CHEBI:15377"/>
        <dbReference type="ChEBI" id="CHEBI:15378"/>
        <dbReference type="ChEBI" id="CHEBI:29067"/>
        <dbReference type="ChEBI" id="CHEBI:43474"/>
        <dbReference type="ChEBI" id="CHEBI:59918"/>
        <dbReference type="EC" id="3.6.1.7"/>
    </reaction>
</comment>
<keyword evidence="3" id="KW-0436">Ligase</keyword>
<dbReference type="InterPro" id="IPR017945">
    <property type="entry name" value="DHBP_synth_RibB-like_a/b_dom"/>
</dbReference>
<evidence type="ECO:0000256" key="1">
    <source>
        <dbReference type="ARBA" id="ARBA00004711"/>
    </source>
</evidence>
<keyword evidence="5" id="KW-0863">Zinc-finger</keyword>
<evidence type="ECO:0000256" key="2">
    <source>
        <dbReference type="ARBA" id="ARBA00008097"/>
    </source>
</evidence>
<comment type="pathway">
    <text evidence="1">Protein modification; [NiFe] hydrogenase maturation.</text>
</comment>
<comment type="similarity">
    <text evidence="2 8">Belongs to the carbamoyltransferase HypF family.</text>
</comment>
<gene>
    <name evidence="12" type="primary">hypF</name>
    <name evidence="12" type="ORF">GCM10008905_09880</name>
</gene>
<dbReference type="Gene3D" id="3.30.420.40">
    <property type="match status" value="1"/>
</dbReference>
<dbReference type="Pfam" id="PF17788">
    <property type="entry name" value="HypF_C"/>
    <property type="match status" value="1"/>
</dbReference>
<dbReference type="EMBL" id="BAAACF010000001">
    <property type="protein sequence ID" value="GAA0720561.1"/>
    <property type="molecule type" value="Genomic_DNA"/>
</dbReference>
<dbReference type="Gene3D" id="3.90.870.50">
    <property type="match status" value="1"/>
</dbReference>
<evidence type="ECO:0000256" key="9">
    <source>
        <dbReference type="PROSITE-ProRule" id="PRU00520"/>
    </source>
</evidence>
<protein>
    <recommendedName>
        <fullName evidence="8">Carbamoyltransferase</fullName>
        <ecNumber evidence="8">6.2.-.-</ecNumber>
    </recommendedName>
</protein>
<feature type="active site" evidence="9">
    <location>
        <position position="42"/>
    </location>
</feature>
<dbReference type="SUPFAM" id="SSF53067">
    <property type="entry name" value="Actin-like ATPase domain"/>
    <property type="match status" value="1"/>
</dbReference>
<comment type="caution">
    <text evidence="12">The sequence shown here is derived from an EMBL/GenBank/DDBJ whole genome shotgun (WGS) entry which is preliminary data.</text>
</comment>
<dbReference type="InterPro" id="IPR006070">
    <property type="entry name" value="Sua5-like_dom"/>
</dbReference>
<dbReference type="Gene3D" id="3.30.420.360">
    <property type="match status" value="1"/>
</dbReference>
<dbReference type="PIRSF" id="PIRSF006256">
    <property type="entry name" value="CMPcnvr_hdrg_mat"/>
    <property type="match status" value="1"/>
</dbReference>
<dbReference type="InterPro" id="IPR001792">
    <property type="entry name" value="Acylphosphatase-like_dom"/>
</dbReference>
<dbReference type="InterPro" id="IPR043129">
    <property type="entry name" value="ATPase_NBD"/>
</dbReference>
<dbReference type="Pfam" id="PF22521">
    <property type="entry name" value="HypF_C_2"/>
    <property type="match status" value="1"/>
</dbReference>
<feature type="active site" evidence="9">
    <location>
        <position position="24"/>
    </location>
</feature>
<evidence type="ECO:0000259" key="10">
    <source>
        <dbReference type="PROSITE" id="PS51160"/>
    </source>
</evidence>
<evidence type="ECO:0000256" key="7">
    <source>
        <dbReference type="ARBA" id="ARBA00048220"/>
    </source>
</evidence>
<evidence type="ECO:0000313" key="13">
    <source>
        <dbReference type="Proteomes" id="UP001500339"/>
    </source>
</evidence>
<evidence type="ECO:0000256" key="4">
    <source>
        <dbReference type="ARBA" id="ARBA00022723"/>
    </source>
</evidence>
<keyword evidence="9" id="KW-0378">Hydrolase</keyword>
<dbReference type="NCBIfam" id="TIGR00143">
    <property type="entry name" value="hypF"/>
    <property type="match status" value="1"/>
</dbReference>
<dbReference type="InterPro" id="IPR036046">
    <property type="entry name" value="Acylphosphatase-like_dom_sf"/>
</dbReference>
<organism evidence="12 13">
    <name type="scientific">Clostridium malenominatum</name>
    <dbReference type="NCBI Taxonomy" id="1539"/>
    <lineage>
        <taxon>Bacteria</taxon>
        <taxon>Bacillati</taxon>
        <taxon>Bacillota</taxon>
        <taxon>Clostridia</taxon>
        <taxon>Eubacteriales</taxon>
        <taxon>Clostridiaceae</taxon>
        <taxon>Clostridium</taxon>
    </lineage>
</organism>
<comment type="catalytic activity">
    <reaction evidence="7">
        <text>C-terminal L-cysteinyl-[HypE protein] + carbamoyl phosphate + ATP + H2O = C-terminal S-carboxamide-L-cysteinyl-[HypE protein] + AMP + phosphate + diphosphate + H(+)</text>
        <dbReference type="Rhea" id="RHEA:55636"/>
        <dbReference type="Rhea" id="RHEA-COMP:14247"/>
        <dbReference type="Rhea" id="RHEA-COMP:14392"/>
        <dbReference type="ChEBI" id="CHEBI:15377"/>
        <dbReference type="ChEBI" id="CHEBI:15378"/>
        <dbReference type="ChEBI" id="CHEBI:30616"/>
        <dbReference type="ChEBI" id="CHEBI:33019"/>
        <dbReference type="ChEBI" id="CHEBI:43474"/>
        <dbReference type="ChEBI" id="CHEBI:58228"/>
        <dbReference type="ChEBI" id="CHEBI:76913"/>
        <dbReference type="ChEBI" id="CHEBI:139126"/>
        <dbReference type="ChEBI" id="CHEBI:456215"/>
    </reaction>
</comment>
<feature type="domain" description="YrdC-like" evidence="11">
    <location>
        <begin position="205"/>
        <end position="390"/>
    </location>
</feature>
<accession>A0ABP3U1V9</accession>
<evidence type="ECO:0000313" key="12">
    <source>
        <dbReference type="EMBL" id="GAA0720561.1"/>
    </source>
</evidence>
<dbReference type="PANTHER" id="PTHR42959:SF1">
    <property type="entry name" value="CARBAMOYLTRANSFERASE HYPF"/>
    <property type="match status" value="1"/>
</dbReference>
<feature type="domain" description="Acylphosphatase-like" evidence="10">
    <location>
        <begin position="9"/>
        <end position="95"/>
    </location>
</feature>
<dbReference type="PANTHER" id="PTHR42959">
    <property type="entry name" value="CARBAMOYLTRANSFERASE"/>
    <property type="match status" value="1"/>
</dbReference>
<dbReference type="InterPro" id="IPR051060">
    <property type="entry name" value="Carbamoyltrans_HypF-like"/>
</dbReference>